<dbReference type="KEGG" id="rhy:RD110_10925"/>
<dbReference type="RefSeq" id="WP_076199365.1">
    <property type="nucleotide sequence ID" value="NZ_CP019236.1"/>
</dbReference>
<organism evidence="1 2">
    <name type="scientific">Rhodoferax koreensis</name>
    <dbReference type="NCBI Taxonomy" id="1842727"/>
    <lineage>
        <taxon>Bacteria</taxon>
        <taxon>Pseudomonadati</taxon>
        <taxon>Pseudomonadota</taxon>
        <taxon>Betaproteobacteria</taxon>
        <taxon>Burkholderiales</taxon>
        <taxon>Comamonadaceae</taxon>
        <taxon>Rhodoferax</taxon>
    </lineage>
</organism>
<dbReference type="EMBL" id="CP019236">
    <property type="protein sequence ID" value="APW37640.1"/>
    <property type="molecule type" value="Genomic_DNA"/>
</dbReference>
<accession>A0A1P8JV39</accession>
<keyword evidence="2" id="KW-1185">Reference proteome</keyword>
<dbReference type="AlphaFoldDB" id="A0A1P8JV39"/>
<dbReference type="InterPro" id="IPR008713">
    <property type="entry name" value="Phage_lambda_NinG"/>
</dbReference>
<dbReference type="Pfam" id="PF05766">
    <property type="entry name" value="NinG"/>
    <property type="match status" value="1"/>
</dbReference>
<dbReference type="STRING" id="1842727.RD110_10925"/>
<evidence type="ECO:0000313" key="1">
    <source>
        <dbReference type="EMBL" id="APW37640.1"/>
    </source>
</evidence>
<evidence type="ECO:0008006" key="3">
    <source>
        <dbReference type="Google" id="ProtNLM"/>
    </source>
</evidence>
<proteinExistence type="predicted"/>
<reference evidence="1 2" key="1">
    <citation type="submission" date="2017-01" db="EMBL/GenBank/DDBJ databases">
        <authorList>
            <person name="Mah S.A."/>
            <person name="Swanson W.J."/>
            <person name="Moy G.W."/>
            <person name="Vacquier V.D."/>
        </authorList>
    </citation>
    <scope>NUCLEOTIDE SEQUENCE [LARGE SCALE GENOMIC DNA]</scope>
    <source>
        <strain evidence="1 2">DCY110</strain>
    </source>
</reference>
<dbReference type="OrthoDB" id="5741553at2"/>
<evidence type="ECO:0000313" key="2">
    <source>
        <dbReference type="Proteomes" id="UP000186609"/>
    </source>
</evidence>
<sequence>MIAQKPLKPKPCKFCKAQFQPRSSWARACSQYCASRLVDQANEKKAKAAAVADKRETRQKLEKLKTRSQWIKECQVVVNKVARLRDILYRPCCISCGLPYRGAFGGAFDAGHMRSVGSAPHMRFWLPQINLQCHGCNRYLGGNVVEYRKGMVKLHGLEKVEAIECMQHSPKWDIPYLTRLKTVMNKKARRLEKRIAA</sequence>
<protein>
    <recommendedName>
        <fullName evidence="3">NinG protein</fullName>
    </recommendedName>
</protein>
<name>A0A1P8JV39_9BURK</name>
<gene>
    <name evidence="1" type="ORF">RD110_10925</name>
</gene>
<dbReference type="Proteomes" id="UP000186609">
    <property type="component" value="Chromosome"/>
</dbReference>